<feature type="compositionally biased region" description="Gly residues" evidence="1">
    <location>
        <begin position="826"/>
        <end position="848"/>
    </location>
</feature>
<feature type="region of interest" description="Disordered" evidence="1">
    <location>
        <begin position="990"/>
        <end position="1025"/>
    </location>
</feature>
<dbReference type="Proteomes" id="UP000247498">
    <property type="component" value="Unassembled WGS sequence"/>
</dbReference>
<feature type="compositionally biased region" description="Low complexity" evidence="1">
    <location>
        <begin position="1217"/>
        <end position="1232"/>
    </location>
</feature>
<comment type="caution">
    <text evidence="2">The sequence shown here is derived from an EMBL/GenBank/DDBJ whole genome shotgun (WGS) entry which is preliminary data.</text>
</comment>
<reference evidence="2 3" key="1">
    <citation type="journal article" date="2018" name="Sci. Rep.">
        <title>Raphidocelis subcapitata (=Pseudokirchneriella subcapitata) provides an insight into genome evolution and environmental adaptations in the Sphaeropleales.</title>
        <authorList>
            <person name="Suzuki S."/>
            <person name="Yamaguchi H."/>
            <person name="Nakajima N."/>
            <person name="Kawachi M."/>
        </authorList>
    </citation>
    <scope>NUCLEOTIDE SEQUENCE [LARGE SCALE GENOMIC DNA]</scope>
    <source>
        <strain evidence="2 3">NIES-35</strain>
    </source>
</reference>
<feature type="region of interest" description="Disordered" evidence="1">
    <location>
        <begin position="160"/>
        <end position="199"/>
    </location>
</feature>
<sequence length="1276" mass="132031">MARGAVLRADAPGSGASQPRCPLAAPAARSVRSGGRNGIRSAAALRWQTVDARSGGGDGAAAGDWDAAAAAAAGGEWRNLPLSVLLPGGGEFEVTWLISREDAPDAARPLGVALAPPAAPPAAGPAAAVLPLQAFVEERRRQLQWHRQLQEQLERQFRLRSAPSRVARRPAQPPAPEPPAPPAAPEPEADPAEAARARRKQLNKERYWREEFRGLLPAICGAESVEQLAALLLPLAGELKAAPVSYAFDRLRVLLPRAPLVSGRPPAPAAAGVGGALGAARRGRARGGAGGGSEDTWDEEEDEEEGGVWDAQQQRHGGEAAGQQQQPQAESAEQRLAQALLLALLQRSRQLRGRVQLDALRSAARAAAACQLRHPAALEWLAGEAERQLEAPDAPPGADDAALAIAAACEGLGGSPPLRVALLRRALGDPRGFVARLHGPQVMHAAKLAGTAGEAAPALAAAIVARLRESGGLREASSHTLARLAASVARMCDGGPAPPGWDGGTLAPVVLRALAGGVQGWGGKYRMSHLRIILDSAARCEMRGRADLARRLLSDLAAWAALDHGPPAAALRGGALTRRDRLRTALSGRRGAALLLAARRCGAEPPAALRRWLVLRCVAPALSRCRAWWVRRLAELVAESGEDAGLLLSAALAPWLPGPPAAGCGGAPPRAAGGGAAAAAGGRAQRRVSLHSPSVERLLVAIGHIAFLCKTEADAGAAAGGGAGGGGGRRGGRFAAAEAAEGLATARAFVRLALSDLPCTHAELQRLPPPAAAALVWAATRAGVAPSPGQRAALCAALAYRLNALSTDQLLRLAWGTGPLLAGPADAGGGGEVGGGEGGSGGGGGGGRDQLWAGPPKLCSRLCMELAGRPLSASGLSLALWAVSRLGDAPGARRAFTLLSSRLLRAGGGRLDALPARELVRLATACAQAAWAPPALLAPLAKRGAALAPGLPGVLLAQLLWSLATTQVRHSELLAASADRAEELAAAFEAGERRGQRPQRQQQQQQQQEQQQGQGQAVRDGEGFTSSKQPEALLFAWARLSYRPPGGLAARLRAVADALQSHEARGGASTRGAAGGAGAVAASGDRRPAAADRAGEGAGAAAPAPRPAAAELAHRLAIATARGHADEAYHHTAGRIFPGPGEEGTANFLLQEALERLRLSAAKQQQTQQRQQQTQQQPQPQTQQQQQQQQQQTQQQPQQQLQQEQPQPRQPQHPKHQQQPAGAKAAASGASSGERRERRAALKAKVSELQQSLDRERRACALLAEQQRPARAERGA</sequence>
<accession>A0A2V0NSY1</accession>
<evidence type="ECO:0000313" key="3">
    <source>
        <dbReference type="Proteomes" id="UP000247498"/>
    </source>
</evidence>
<feature type="region of interest" description="Disordered" evidence="1">
    <location>
        <begin position="1169"/>
        <end position="1254"/>
    </location>
</feature>
<feature type="compositionally biased region" description="Low complexity" evidence="1">
    <location>
        <begin position="311"/>
        <end position="332"/>
    </location>
</feature>
<name>A0A2V0NSY1_9CHLO</name>
<gene>
    <name evidence="2" type="ORF">Rsub_01579</name>
</gene>
<evidence type="ECO:0000256" key="1">
    <source>
        <dbReference type="SAM" id="MobiDB-lite"/>
    </source>
</evidence>
<feature type="compositionally biased region" description="Basic and acidic residues" evidence="1">
    <location>
        <begin position="1084"/>
        <end position="1095"/>
    </location>
</feature>
<dbReference type="InterPro" id="IPR053099">
    <property type="entry name" value="WAS/WASL-interacting_domain"/>
</dbReference>
<feature type="compositionally biased region" description="Acidic residues" evidence="1">
    <location>
        <begin position="295"/>
        <end position="307"/>
    </location>
</feature>
<protein>
    <submittedName>
        <fullName evidence="2">Uncharacterized protein</fullName>
    </submittedName>
</protein>
<feature type="region of interest" description="Disordered" evidence="1">
    <location>
        <begin position="279"/>
        <end position="332"/>
    </location>
</feature>
<feature type="region of interest" description="Disordered" evidence="1">
    <location>
        <begin position="826"/>
        <end position="849"/>
    </location>
</feature>
<feature type="compositionally biased region" description="Pro residues" evidence="1">
    <location>
        <begin position="171"/>
        <end position="185"/>
    </location>
</feature>
<dbReference type="PANTHER" id="PTHR48226:SF1">
    <property type="entry name" value="WAS_WASL-INTERACTING PROTEIN FAMILY MEMBER 1"/>
    <property type="match status" value="1"/>
</dbReference>
<dbReference type="AlphaFoldDB" id="A0A2V0NSY1"/>
<organism evidence="2 3">
    <name type="scientific">Raphidocelis subcapitata</name>
    <dbReference type="NCBI Taxonomy" id="307507"/>
    <lineage>
        <taxon>Eukaryota</taxon>
        <taxon>Viridiplantae</taxon>
        <taxon>Chlorophyta</taxon>
        <taxon>core chlorophytes</taxon>
        <taxon>Chlorophyceae</taxon>
        <taxon>CS clade</taxon>
        <taxon>Sphaeropleales</taxon>
        <taxon>Selenastraceae</taxon>
        <taxon>Raphidocelis</taxon>
    </lineage>
</organism>
<feature type="region of interest" description="Disordered" evidence="1">
    <location>
        <begin position="1064"/>
        <end position="1106"/>
    </location>
</feature>
<dbReference type="GO" id="GO:0005884">
    <property type="term" value="C:actin filament"/>
    <property type="evidence" value="ECO:0007669"/>
    <property type="project" value="TreeGrafter"/>
</dbReference>
<evidence type="ECO:0000313" key="2">
    <source>
        <dbReference type="EMBL" id="GBF88680.1"/>
    </source>
</evidence>
<dbReference type="PANTHER" id="PTHR48226">
    <property type="entry name" value="OS06G0326200 PROTEIN"/>
    <property type="match status" value="1"/>
</dbReference>
<dbReference type="GO" id="GO:0030048">
    <property type="term" value="P:actin filament-based movement"/>
    <property type="evidence" value="ECO:0007669"/>
    <property type="project" value="TreeGrafter"/>
</dbReference>
<feature type="compositionally biased region" description="Low complexity" evidence="1">
    <location>
        <begin position="998"/>
        <end position="1016"/>
    </location>
</feature>
<feature type="region of interest" description="Disordered" evidence="1">
    <location>
        <begin position="1"/>
        <end position="35"/>
    </location>
</feature>
<proteinExistence type="predicted"/>
<keyword evidence="3" id="KW-1185">Reference proteome</keyword>
<feature type="compositionally biased region" description="Low complexity" evidence="1">
    <location>
        <begin position="1169"/>
        <end position="1207"/>
    </location>
</feature>
<dbReference type="InParanoid" id="A0A2V0NSY1"/>
<dbReference type="EMBL" id="BDRX01000006">
    <property type="protein sequence ID" value="GBF88680.1"/>
    <property type="molecule type" value="Genomic_DNA"/>
</dbReference>